<comment type="caution">
    <text evidence="1">The sequence shown here is derived from an EMBL/GenBank/DDBJ whole genome shotgun (WGS) entry which is preliminary data.</text>
</comment>
<evidence type="ECO:0000313" key="1">
    <source>
        <dbReference type="EMBL" id="GAI72060.1"/>
    </source>
</evidence>
<sequence>ANIGESVTISVIATNPTDIPESRGVTFTIGSIVEVKTVSLEPGESKKLSITVTPEELGAYVVRVDELSGSFNVIAVYPGYITLMNLDINPKVVEATPYYWNPRPGSKAIITGLACIPATIYGEWYSFEFWSIIVHGIFLLVCSSEKLLWGA</sequence>
<protein>
    <recommendedName>
        <fullName evidence="2">CARDB domain-containing protein</fullName>
    </recommendedName>
</protein>
<dbReference type="EMBL" id="BARW01002566">
    <property type="protein sequence ID" value="GAI72060.1"/>
    <property type="molecule type" value="Genomic_DNA"/>
</dbReference>
<gene>
    <name evidence="1" type="ORF">S12H4_07077</name>
</gene>
<evidence type="ECO:0008006" key="2">
    <source>
        <dbReference type="Google" id="ProtNLM"/>
    </source>
</evidence>
<dbReference type="AlphaFoldDB" id="X1S9G1"/>
<reference evidence="1" key="1">
    <citation type="journal article" date="2014" name="Front. Microbiol.">
        <title>High frequency of phylogenetically diverse reductive dehalogenase-homologous genes in deep subseafloor sedimentary metagenomes.</title>
        <authorList>
            <person name="Kawai M."/>
            <person name="Futagami T."/>
            <person name="Toyoda A."/>
            <person name="Takaki Y."/>
            <person name="Nishi S."/>
            <person name="Hori S."/>
            <person name="Arai W."/>
            <person name="Tsubouchi T."/>
            <person name="Morono Y."/>
            <person name="Uchiyama I."/>
            <person name="Ito T."/>
            <person name="Fujiyama A."/>
            <person name="Inagaki F."/>
            <person name="Takami H."/>
        </authorList>
    </citation>
    <scope>NUCLEOTIDE SEQUENCE</scope>
    <source>
        <strain evidence="1">Expedition CK06-06</strain>
    </source>
</reference>
<name>X1S9G1_9ZZZZ</name>
<accession>X1S9G1</accession>
<organism evidence="1">
    <name type="scientific">marine sediment metagenome</name>
    <dbReference type="NCBI Taxonomy" id="412755"/>
    <lineage>
        <taxon>unclassified sequences</taxon>
        <taxon>metagenomes</taxon>
        <taxon>ecological metagenomes</taxon>
    </lineage>
</organism>
<dbReference type="InterPro" id="IPR013783">
    <property type="entry name" value="Ig-like_fold"/>
</dbReference>
<proteinExistence type="predicted"/>
<feature type="non-terminal residue" evidence="1">
    <location>
        <position position="1"/>
    </location>
</feature>
<dbReference type="Gene3D" id="2.60.40.10">
    <property type="entry name" value="Immunoglobulins"/>
    <property type="match status" value="1"/>
</dbReference>